<organism evidence="1 2">
    <name type="scientific">Myroides marinus</name>
    <dbReference type="NCBI Taxonomy" id="703342"/>
    <lineage>
        <taxon>Bacteria</taxon>
        <taxon>Pseudomonadati</taxon>
        <taxon>Bacteroidota</taxon>
        <taxon>Flavobacteriia</taxon>
        <taxon>Flavobacteriales</taxon>
        <taxon>Flavobacteriaceae</taxon>
        <taxon>Myroides</taxon>
    </lineage>
</organism>
<dbReference type="Proteomes" id="UP000076630">
    <property type="component" value="Unassembled WGS sequence"/>
</dbReference>
<proteinExistence type="predicted"/>
<dbReference type="AlphaFoldDB" id="A0A164AH17"/>
<accession>A0A164AH17</accession>
<sequence length="323" mass="37635">MNGVSRLFLILAVGCISGCKGQKADKEKNNPQVYNYTLRYGFDLQGEIRVNDVVVEKSPFSIYYEDIVVDEFILDDGITTIEVELSSDTEPISKITQGDLYSQEKDFSFFMAGSKQDKYKVIKNFHFKQIPEPSYLVKDKWEVEVKRIYNLRGWKYSEDLSKWNQKELEKQVVKKYKYLLGLINMGDVDGLFKEMDFAIKEYFIANNLDKQEQDDFYKYRGRAFSNLAGLQPELESYNMRIMGQGRVVVLEKKEGRYKGQGILGSGDKANNQSYLLYVMLHKPKDSKEFQIVRFLYSNQVYWSRIADNEANSKAEKESNTENQ</sequence>
<dbReference type="RefSeq" id="WP_038986651.1">
    <property type="nucleotide sequence ID" value="NZ_JACAJP010000010.1"/>
</dbReference>
<reference evidence="1 2" key="1">
    <citation type="submission" date="2016-01" db="EMBL/GenBank/DDBJ databases">
        <title>Whole genome sequencing of Myroides marinus L41.</title>
        <authorList>
            <person name="Hong K.W."/>
        </authorList>
    </citation>
    <scope>NUCLEOTIDE SEQUENCE [LARGE SCALE GENOMIC DNA]</scope>
    <source>
        <strain evidence="1 2">L41</strain>
    </source>
</reference>
<dbReference type="EMBL" id="LQNU01000035">
    <property type="protein sequence ID" value="KZE83843.1"/>
    <property type="molecule type" value="Genomic_DNA"/>
</dbReference>
<gene>
    <name evidence="1" type="ORF">AV926_04065</name>
</gene>
<name>A0A164AH17_9FLAO</name>
<evidence type="ECO:0000313" key="1">
    <source>
        <dbReference type="EMBL" id="KZE83843.1"/>
    </source>
</evidence>
<keyword evidence="2" id="KW-1185">Reference proteome</keyword>
<protein>
    <submittedName>
        <fullName evidence="1">Uncharacterized protein</fullName>
    </submittedName>
</protein>
<comment type="caution">
    <text evidence="1">The sequence shown here is derived from an EMBL/GenBank/DDBJ whole genome shotgun (WGS) entry which is preliminary data.</text>
</comment>
<evidence type="ECO:0000313" key="2">
    <source>
        <dbReference type="Proteomes" id="UP000076630"/>
    </source>
</evidence>
<dbReference type="OrthoDB" id="1149023at2"/>